<dbReference type="EMBL" id="AMGM01000082">
    <property type="protein sequence ID" value="EKB47897.1"/>
    <property type="molecule type" value="Genomic_DNA"/>
</dbReference>
<reference evidence="1 2" key="1">
    <citation type="journal article" date="2012" name="J. Bacteriol.">
        <title>Draft Genome Sequence of Cecembia lonarensis Strain LW9T, Isolated from Lonar Lake, a Haloalkaline Lake in India.</title>
        <authorList>
            <person name="Shivaji S."/>
            <person name="Ara S."/>
            <person name="Singh A."/>
            <person name="Pinnaka A.K."/>
        </authorList>
    </citation>
    <scope>NUCLEOTIDE SEQUENCE [LARGE SCALE GENOMIC DNA]</scope>
    <source>
        <strain evidence="1 2">LW9</strain>
    </source>
</reference>
<evidence type="ECO:0000313" key="2">
    <source>
        <dbReference type="Proteomes" id="UP000004478"/>
    </source>
</evidence>
<organism evidence="1 2">
    <name type="scientific">Cecembia lonarensis (strain CCUG 58316 / KCTC 22772 / LW9)</name>
    <dbReference type="NCBI Taxonomy" id="1225176"/>
    <lineage>
        <taxon>Bacteria</taxon>
        <taxon>Pseudomonadati</taxon>
        <taxon>Bacteroidota</taxon>
        <taxon>Cytophagia</taxon>
        <taxon>Cytophagales</taxon>
        <taxon>Cyclobacteriaceae</taxon>
        <taxon>Cecembia</taxon>
    </lineage>
</organism>
<protein>
    <submittedName>
        <fullName evidence="1">Uncharacterized protein</fullName>
    </submittedName>
</protein>
<keyword evidence="2" id="KW-1185">Reference proteome</keyword>
<gene>
    <name evidence="1" type="ORF">B879_03485</name>
</gene>
<dbReference type="PATRIC" id="fig|1225176.3.peg.3695"/>
<proteinExistence type="predicted"/>
<dbReference type="AlphaFoldDB" id="K1L727"/>
<evidence type="ECO:0000313" key="1">
    <source>
        <dbReference type="EMBL" id="EKB47897.1"/>
    </source>
</evidence>
<dbReference type="Proteomes" id="UP000004478">
    <property type="component" value="Unassembled WGS sequence"/>
</dbReference>
<accession>K1L727</accession>
<dbReference type="RefSeq" id="WP_009186501.1">
    <property type="nucleotide sequence ID" value="NZ_AMGM01000082.1"/>
</dbReference>
<name>K1L727_CECL9</name>
<comment type="caution">
    <text evidence="1">The sequence shown here is derived from an EMBL/GenBank/DDBJ whole genome shotgun (WGS) entry which is preliminary data.</text>
</comment>
<dbReference type="OrthoDB" id="645138at2"/>
<sequence>MAKQTSIITLNGKVGGLLFYKTKDGYFAREKGGIPKSRIMTDPKFARTRENIQEFTENAKSAKLFMDTARPATLRIADPKIYTRLVKIMMQILRTDPVNTRGERKVSEGDWSLLQGFELNARASLSSTLRVEYAQVNTATEWGVSIPPFLPADFLIVPEGATHFRVFIAGLSINMQTGERALEMDTSEELPVTQASGPINLAVQKADLSEPHKAYFMGVEFVQLVNGQHYYINNGIHNAATIIQTENS</sequence>